<keyword evidence="1" id="KW-0479">Metal-binding</keyword>
<dbReference type="PROSITE" id="PS00518">
    <property type="entry name" value="ZF_RING_1"/>
    <property type="match status" value="1"/>
</dbReference>
<dbReference type="SUPFAM" id="SSF57850">
    <property type="entry name" value="RING/U-box"/>
    <property type="match status" value="1"/>
</dbReference>
<dbReference type="Gene3D" id="3.30.40.10">
    <property type="entry name" value="Zinc/RING finger domain, C3HC4 (zinc finger)"/>
    <property type="match status" value="1"/>
</dbReference>
<name>W4JNZ5_HETIT</name>
<evidence type="ECO:0000256" key="4">
    <source>
        <dbReference type="PROSITE-ProRule" id="PRU00175"/>
    </source>
</evidence>
<evidence type="ECO:0000256" key="1">
    <source>
        <dbReference type="ARBA" id="ARBA00022723"/>
    </source>
</evidence>
<feature type="coiled-coil region" evidence="5">
    <location>
        <begin position="129"/>
        <end position="195"/>
    </location>
</feature>
<dbReference type="EMBL" id="KI925466">
    <property type="protein sequence ID" value="ETW75214.1"/>
    <property type="molecule type" value="Genomic_DNA"/>
</dbReference>
<dbReference type="InterPro" id="IPR001841">
    <property type="entry name" value="Znf_RING"/>
</dbReference>
<evidence type="ECO:0000313" key="9">
    <source>
        <dbReference type="Proteomes" id="UP000030671"/>
    </source>
</evidence>
<feature type="domain" description="RING-type" evidence="7">
    <location>
        <begin position="10"/>
        <end position="49"/>
    </location>
</feature>
<evidence type="ECO:0000256" key="5">
    <source>
        <dbReference type="SAM" id="Coils"/>
    </source>
</evidence>
<feature type="region of interest" description="Disordered" evidence="6">
    <location>
        <begin position="208"/>
        <end position="284"/>
    </location>
</feature>
<keyword evidence="5" id="KW-0175">Coiled coil</keyword>
<evidence type="ECO:0000256" key="6">
    <source>
        <dbReference type="SAM" id="MobiDB-lite"/>
    </source>
</evidence>
<sequence length="284" mass="32284">MLVAHPDSTCDVCLDPYSTDKTPYAIHCGHIFCLACLRRTEPPICPLCRASFRDYKRLIVDHIAPVTDDQARREATDLIERIALVSGPRAPTQDVNGVIVDVNDWLEAHAENPDSNPALRAAFAALQRYRELQSKREEDKRTLREYKIRLRRRDRMATADDQNTRAVEESLTTRVEQLESKLAEKDKELEYWHRTFPAYDQIPYSASLDRVDRPSDSDQDSQSTPQNSTTNNPLPPPPRPVSLAAYRRTAIPEVQPQPYLGTGSATFIPGARHEDRVIPPPELF</sequence>
<keyword evidence="3" id="KW-0862">Zinc</keyword>
<dbReference type="OrthoDB" id="6105938at2759"/>
<dbReference type="InterPro" id="IPR013083">
    <property type="entry name" value="Znf_RING/FYVE/PHD"/>
</dbReference>
<reference evidence="8 9" key="1">
    <citation type="journal article" date="2012" name="New Phytol.">
        <title>Insight into trade-off between wood decay and parasitism from the genome of a fungal forest pathogen.</title>
        <authorList>
            <person name="Olson A."/>
            <person name="Aerts A."/>
            <person name="Asiegbu F."/>
            <person name="Belbahri L."/>
            <person name="Bouzid O."/>
            <person name="Broberg A."/>
            <person name="Canback B."/>
            <person name="Coutinho P.M."/>
            <person name="Cullen D."/>
            <person name="Dalman K."/>
            <person name="Deflorio G."/>
            <person name="van Diepen L.T."/>
            <person name="Dunand C."/>
            <person name="Duplessis S."/>
            <person name="Durling M."/>
            <person name="Gonthier P."/>
            <person name="Grimwood J."/>
            <person name="Fossdal C.G."/>
            <person name="Hansson D."/>
            <person name="Henrissat B."/>
            <person name="Hietala A."/>
            <person name="Himmelstrand K."/>
            <person name="Hoffmeister D."/>
            <person name="Hogberg N."/>
            <person name="James T.Y."/>
            <person name="Karlsson M."/>
            <person name="Kohler A."/>
            <person name="Kues U."/>
            <person name="Lee Y.H."/>
            <person name="Lin Y.C."/>
            <person name="Lind M."/>
            <person name="Lindquist E."/>
            <person name="Lombard V."/>
            <person name="Lucas S."/>
            <person name="Lunden K."/>
            <person name="Morin E."/>
            <person name="Murat C."/>
            <person name="Park J."/>
            <person name="Raffaello T."/>
            <person name="Rouze P."/>
            <person name="Salamov A."/>
            <person name="Schmutz J."/>
            <person name="Solheim H."/>
            <person name="Stahlberg J."/>
            <person name="Velez H."/>
            <person name="de Vries R.P."/>
            <person name="Wiebenga A."/>
            <person name="Woodward S."/>
            <person name="Yakovlev I."/>
            <person name="Garbelotto M."/>
            <person name="Martin F."/>
            <person name="Grigoriev I.V."/>
            <person name="Stenlid J."/>
        </authorList>
    </citation>
    <scope>NUCLEOTIDE SEQUENCE [LARGE SCALE GENOMIC DNA]</scope>
    <source>
        <strain evidence="8 9">TC 32-1</strain>
    </source>
</reference>
<dbReference type="Pfam" id="PF14634">
    <property type="entry name" value="zf-RING_5"/>
    <property type="match status" value="1"/>
</dbReference>
<dbReference type="eggNOG" id="ENOG502RBYM">
    <property type="taxonomic scope" value="Eukaryota"/>
</dbReference>
<dbReference type="HOGENOM" id="CLU_981955_0_0_1"/>
<dbReference type="AlphaFoldDB" id="W4JNZ5"/>
<dbReference type="InParanoid" id="W4JNZ5"/>
<evidence type="ECO:0000313" key="8">
    <source>
        <dbReference type="EMBL" id="ETW75214.1"/>
    </source>
</evidence>
<protein>
    <recommendedName>
        <fullName evidence="7">RING-type domain-containing protein</fullName>
    </recommendedName>
</protein>
<dbReference type="RefSeq" id="XP_009552652.1">
    <property type="nucleotide sequence ID" value="XM_009554357.1"/>
</dbReference>
<dbReference type="KEGG" id="hir:HETIRDRAFT_148934"/>
<keyword evidence="9" id="KW-1185">Reference proteome</keyword>
<feature type="compositionally biased region" description="Low complexity" evidence="6">
    <location>
        <begin position="220"/>
        <end position="232"/>
    </location>
</feature>
<evidence type="ECO:0000256" key="3">
    <source>
        <dbReference type="ARBA" id="ARBA00022833"/>
    </source>
</evidence>
<accession>W4JNZ5</accession>
<dbReference type="InterPro" id="IPR017907">
    <property type="entry name" value="Znf_RING_CS"/>
</dbReference>
<keyword evidence="2 4" id="KW-0863">Zinc-finger</keyword>
<gene>
    <name evidence="8" type="ORF">HETIRDRAFT_148934</name>
</gene>
<evidence type="ECO:0000259" key="7">
    <source>
        <dbReference type="PROSITE" id="PS50089"/>
    </source>
</evidence>
<proteinExistence type="predicted"/>
<dbReference type="Proteomes" id="UP000030671">
    <property type="component" value="Unassembled WGS sequence"/>
</dbReference>
<feature type="non-terminal residue" evidence="8">
    <location>
        <position position="284"/>
    </location>
</feature>
<dbReference type="PROSITE" id="PS50089">
    <property type="entry name" value="ZF_RING_2"/>
    <property type="match status" value="1"/>
</dbReference>
<organism evidence="8 9">
    <name type="scientific">Heterobasidion irregulare (strain TC 32-1)</name>
    <dbReference type="NCBI Taxonomy" id="747525"/>
    <lineage>
        <taxon>Eukaryota</taxon>
        <taxon>Fungi</taxon>
        <taxon>Dikarya</taxon>
        <taxon>Basidiomycota</taxon>
        <taxon>Agaricomycotina</taxon>
        <taxon>Agaricomycetes</taxon>
        <taxon>Russulales</taxon>
        <taxon>Bondarzewiaceae</taxon>
        <taxon>Heterobasidion</taxon>
        <taxon>Heterobasidion annosum species complex</taxon>
    </lineage>
</organism>
<dbReference type="GeneID" id="20667309"/>
<dbReference type="SMART" id="SM00184">
    <property type="entry name" value="RING"/>
    <property type="match status" value="1"/>
</dbReference>
<dbReference type="GO" id="GO:0008270">
    <property type="term" value="F:zinc ion binding"/>
    <property type="evidence" value="ECO:0007669"/>
    <property type="project" value="UniProtKB-KW"/>
</dbReference>
<evidence type="ECO:0000256" key="2">
    <source>
        <dbReference type="ARBA" id="ARBA00022771"/>
    </source>
</evidence>